<feature type="region of interest" description="Disordered" evidence="1">
    <location>
        <begin position="138"/>
        <end position="162"/>
    </location>
</feature>
<dbReference type="PANTHER" id="PTHR24559:SF444">
    <property type="entry name" value="REVERSE TRANSCRIPTASE DOMAIN-CONTAINING PROTEIN"/>
    <property type="match status" value="1"/>
</dbReference>
<dbReference type="Gene3D" id="3.10.10.10">
    <property type="entry name" value="HIV Type 1 Reverse Transcriptase, subunit A, domain 1"/>
    <property type="match status" value="1"/>
</dbReference>
<dbReference type="Gene3D" id="3.30.70.270">
    <property type="match status" value="1"/>
</dbReference>
<dbReference type="InterPro" id="IPR043502">
    <property type="entry name" value="DNA/RNA_pol_sf"/>
</dbReference>
<dbReference type="Pfam" id="PF08284">
    <property type="entry name" value="RVP_2"/>
    <property type="match status" value="1"/>
</dbReference>
<dbReference type="InterPro" id="IPR053134">
    <property type="entry name" value="RNA-dir_DNA_polymerase"/>
</dbReference>
<dbReference type="Gene3D" id="1.10.340.70">
    <property type="match status" value="1"/>
</dbReference>
<evidence type="ECO:0000313" key="6">
    <source>
        <dbReference type="RefSeq" id="XP_009778615.1"/>
    </source>
</evidence>
<reference evidence="5" key="1">
    <citation type="journal article" date="2013" name="Genome Biol.">
        <title>Reference genomes and transcriptomes of Nicotiana sylvestris and Nicotiana tomentosiformis.</title>
        <authorList>
            <person name="Sierro N."/>
            <person name="Battey J.N."/>
            <person name="Ouadi S."/>
            <person name="Bovet L."/>
            <person name="Goepfert S."/>
            <person name="Bakaher N."/>
            <person name="Peitsch M.C."/>
            <person name="Ivanov N.V."/>
        </authorList>
    </citation>
    <scope>NUCLEOTIDE SEQUENCE [LARGE SCALE GENOMIC DNA]</scope>
</reference>
<dbReference type="Pfam" id="PF00078">
    <property type="entry name" value="RVT_1"/>
    <property type="match status" value="1"/>
</dbReference>
<name>A0A1U7WWJ8_NICSY</name>
<dbReference type="CDD" id="cd00303">
    <property type="entry name" value="retropepsin_like"/>
    <property type="match status" value="1"/>
</dbReference>
<dbReference type="InterPro" id="IPR021109">
    <property type="entry name" value="Peptidase_aspartic_dom_sf"/>
</dbReference>
<keyword evidence="5" id="KW-1185">Reference proteome</keyword>
<accession>A0A1U7WWJ8</accession>
<evidence type="ECO:0000259" key="2">
    <source>
        <dbReference type="Pfam" id="PF00078"/>
    </source>
</evidence>
<dbReference type="InterPro" id="IPR005162">
    <property type="entry name" value="Retrotrans_gag_dom"/>
</dbReference>
<dbReference type="InterPro" id="IPR043128">
    <property type="entry name" value="Rev_trsase/Diguanyl_cyclase"/>
</dbReference>
<evidence type="ECO:0000256" key="1">
    <source>
        <dbReference type="SAM" id="MobiDB-lite"/>
    </source>
</evidence>
<dbReference type="SUPFAM" id="SSF56672">
    <property type="entry name" value="DNA/RNA polymerases"/>
    <property type="match status" value="1"/>
</dbReference>
<feature type="domain" description="Integrase zinc-binding" evidence="4">
    <location>
        <begin position="675"/>
        <end position="729"/>
    </location>
</feature>
<evidence type="ECO:0000259" key="4">
    <source>
        <dbReference type="Pfam" id="PF17921"/>
    </source>
</evidence>
<dbReference type="CDD" id="cd01647">
    <property type="entry name" value="RT_LTR"/>
    <property type="match status" value="1"/>
</dbReference>
<reference evidence="6" key="2">
    <citation type="submission" date="2025-08" db="UniProtKB">
        <authorList>
            <consortium name="RefSeq"/>
        </authorList>
    </citation>
    <scope>IDENTIFICATION</scope>
    <source>
        <tissue evidence="6">Leaf</tissue>
    </source>
</reference>
<dbReference type="Pfam" id="PF03732">
    <property type="entry name" value="Retrotrans_gag"/>
    <property type="match status" value="1"/>
</dbReference>
<dbReference type="PANTHER" id="PTHR24559">
    <property type="entry name" value="TRANSPOSON TY3-I GAG-POL POLYPROTEIN"/>
    <property type="match status" value="1"/>
</dbReference>
<gene>
    <name evidence="6" type="primary">LOC104227933</name>
</gene>
<dbReference type="RefSeq" id="XP_009778615.1">
    <property type="nucleotide sequence ID" value="XM_009780313.1"/>
</dbReference>
<dbReference type="Pfam" id="PF17921">
    <property type="entry name" value="Integrase_H2C2"/>
    <property type="match status" value="1"/>
</dbReference>
<proteinExistence type="predicted"/>
<evidence type="ECO:0000259" key="3">
    <source>
        <dbReference type="Pfam" id="PF03732"/>
    </source>
</evidence>
<dbReference type="InterPro" id="IPR041588">
    <property type="entry name" value="Integrase_H2C2"/>
</dbReference>
<dbReference type="InterPro" id="IPR000477">
    <property type="entry name" value="RT_dom"/>
</dbReference>
<dbReference type="eggNOG" id="KOG0017">
    <property type="taxonomic scope" value="Eukaryota"/>
</dbReference>
<evidence type="ECO:0000313" key="5">
    <source>
        <dbReference type="Proteomes" id="UP000189701"/>
    </source>
</evidence>
<sequence length="745" mass="83992">MIPVSYRERPPLLAFGWVQVGTLVDPSARISWFSCELALLAHYLPREVREVRLDQFLSLKQGDMSVRDYIHKFNSLARYAPDIVRTVRARVHHYVDGLGDHMIRDCRVASLSDDVDISRIQAFAQTTKDLFHRIHDTRRDREQSKRTRTMGSYREPRGDSSPYSIDIHLDQHVVSHHRCRASGLIVIFSQDRGRAQTGHFISRFPGLGRGALAQPSGSTIASSPLVRAPRPGPQSTQGRGRGRGGGDTSGSSSGQNRFYALTGRQDSEAFPDIVTGILTIHSHAIYALIDPGFTFSYITPFIAGKLDMGSKLLPQLVEVSTLVGDSIVANHVYRGCTVLFNDRPTSVDLVELVMLDFDVIMGMNWLASCYANIDCRAKLVRFHFPGELVLEWKGNAATPKGKFISYIRAWKFIAKGCIYHLVHVRDIDKEPATLQSVPIVNEFPTVFPDELPGIPPEREINFAIDLLPDTQPISIPPYRMAPIDLRSGYHQLRVKDIDIPETALRTRYGHFEFLVMSFGLTNAPAAFMDLMNRVFKPFLDEFVIVFIDDILIYSRSEAEHADHLRAILRTLQDYSRKSMGSLSHVEADKVKMTKYLCQLANFQVRLVDVEGGCILVQNTAKSSFVTEVKERQHEDPELIKLRESIPQQRQPLFELTGDGVLRYQGRLCVPTVGELSAKILSEAHYSRYAVHPGATKMYRGLRQIYWWNGMKKDIAEMVAQCPNCQQVKAEHQGSGGLTQCIELPL</sequence>
<dbReference type="AlphaFoldDB" id="A0A1U7WWJ8"/>
<feature type="domain" description="Retrotransposon gag" evidence="3">
    <location>
        <begin position="29"/>
        <end position="98"/>
    </location>
</feature>
<dbReference type="Gene3D" id="2.40.70.10">
    <property type="entry name" value="Acid Proteases"/>
    <property type="match status" value="1"/>
</dbReference>
<organism evidence="5 6">
    <name type="scientific">Nicotiana sylvestris</name>
    <name type="common">Wood tobacco</name>
    <name type="synonym">South American tobacco</name>
    <dbReference type="NCBI Taxonomy" id="4096"/>
    <lineage>
        <taxon>Eukaryota</taxon>
        <taxon>Viridiplantae</taxon>
        <taxon>Streptophyta</taxon>
        <taxon>Embryophyta</taxon>
        <taxon>Tracheophyta</taxon>
        <taxon>Spermatophyta</taxon>
        <taxon>Magnoliopsida</taxon>
        <taxon>eudicotyledons</taxon>
        <taxon>Gunneridae</taxon>
        <taxon>Pentapetalae</taxon>
        <taxon>asterids</taxon>
        <taxon>lamiids</taxon>
        <taxon>Solanales</taxon>
        <taxon>Solanaceae</taxon>
        <taxon>Nicotianoideae</taxon>
        <taxon>Nicotianeae</taxon>
        <taxon>Nicotiana</taxon>
    </lineage>
</organism>
<feature type="region of interest" description="Disordered" evidence="1">
    <location>
        <begin position="212"/>
        <end position="257"/>
    </location>
</feature>
<feature type="domain" description="Reverse transcriptase" evidence="2">
    <location>
        <begin position="442"/>
        <end position="575"/>
    </location>
</feature>
<protein>
    <submittedName>
        <fullName evidence="6">Uncharacterized protein LOC104227933</fullName>
    </submittedName>
</protein>
<dbReference type="Proteomes" id="UP000189701">
    <property type="component" value="Unplaced"/>
</dbReference>